<protein>
    <recommendedName>
        <fullName evidence="3">histidine kinase</fullName>
        <ecNumber evidence="3">2.7.13.3</ecNumber>
    </recommendedName>
</protein>
<dbReference type="SMART" id="SM00387">
    <property type="entry name" value="HATPase_c"/>
    <property type="match status" value="1"/>
</dbReference>
<organism evidence="14 15">
    <name type="scientific">Microterricola gilva</name>
    <dbReference type="NCBI Taxonomy" id="393267"/>
    <lineage>
        <taxon>Bacteria</taxon>
        <taxon>Bacillati</taxon>
        <taxon>Actinomycetota</taxon>
        <taxon>Actinomycetes</taxon>
        <taxon>Micrococcales</taxon>
        <taxon>Microbacteriaceae</taxon>
        <taxon>Microterricola</taxon>
    </lineage>
</organism>
<feature type="domain" description="HAMP" evidence="13">
    <location>
        <begin position="172"/>
        <end position="225"/>
    </location>
</feature>
<evidence type="ECO:0000256" key="3">
    <source>
        <dbReference type="ARBA" id="ARBA00012438"/>
    </source>
</evidence>
<comment type="caution">
    <text evidence="14">The sequence shown here is derived from an EMBL/GenBank/DDBJ whole genome shotgun (WGS) entry which is preliminary data.</text>
</comment>
<evidence type="ECO:0000259" key="12">
    <source>
        <dbReference type="PROSITE" id="PS50109"/>
    </source>
</evidence>
<dbReference type="GO" id="GO:0000155">
    <property type="term" value="F:phosphorelay sensor kinase activity"/>
    <property type="evidence" value="ECO:0007669"/>
    <property type="project" value="InterPro"/>
</dbReference>
<evidence type="ECO:0000256" key="8">
    <source>
        <dbReference type="ARBA" id="ARBA00022989"/>
    </source>
</evidence>
<dbReference type="PROSITE" id="PS50109">
    <property type="entry name" value="HIS_KIN"/>
    <property type="match status" value="1"/>
</dbReference>
<feature type="transmembrane region" description="Helical" evidence="11">
    <location>
        <begin position="150"/>
        <end position="170"/>
    </location>
</feature>
<dbReference type="Gene3D" id="1.10.287.130">
    <property type="match status" value="1"/>
</dbReference>
<dbReference type="SMART" id="SM00388">
    <property type="entry name" value="HisKA"/>
    <property type="match status" value="1"/>
</dbReference>
<accession>A0A4V2GB41</accession>
<evidence type="ECO:0000256" key="2">
    <source>
        <dbReference type="ARBA" id="ARBA00004236"/>
    </source>
</evidence>
<dbReference type="Pfam" id="PF00512">
    <property type="entry name" value="HisKA"/>
    <property type="match status" value="1"/>
</dbReference>
<evidence type="ECO:0000313" key="15">
    <source>
        <dbReference type="Proteomes" id="UP000291483"/>
    </source>
</evidence>
<dbReference type="RefSeq" id="WP_130506881.1">
    <property type="nucleotide sequence ID" value="NZ_SHLC01000001.1"/>
</dbReference>
<dbReference type="Gene3D" id="3.30.565.10">
    <property type="entry name" value="Histidine kinase-like ATPase, C-terminal domain"/>
    <property type="match status" value="1"/>
</dbReference>
<feature type="domain" description="Histidine kinase" evidence="12">
    <location>
        <begin position="233"/>
        <end position="467"/>
    </location>
</feature>
<dbReference type="InterPro" id="IPR003661">
    <property type="entry name" value="HisK_dim/P_dom"/>
</dbReference>
<evidence type="ECO:0000256" key="4">
    <source>
        <dbReference type="ARBA" id="ARBA00022553"/>
    </source>
</evidence>
<dbReference type="PROSITE" id="PS50885">
    <property type="entry name" value="HAMP"/>
    <property type="match status" value="1"/>
</dbReference>
<name>A0A4V2GB41_9MICO</name>
<dbReference type="EMBL" id="SHLC01000001">
    <property type="protein sequence ID" value="RZU66726.1"/>
    <property type="molecule type" value="Genomic_DNA"/>
</dbReference>
<dbReference type="GO" id="GO:0005886">
    <property type="term" value="C:plasma membrane"/>
    <property type="evidence" value="ECO:0007669"/>
    <property type="project" value="UniProtKB-SubCell"/>
</dbReference>
<evidence type="ECO:0000256" key="6">
    <source>
        <dbReference type="ARBA" id="ARBA00022692"/>
    </source>
</evidence>
<keyword evidence="10 11" id="KW-0472">Membrane</keyword>
<proteinExistence type="predicted"/>
<dbReference type="SUPFAM" id="SSF55874">
    <property type="entry name" value="ATPase domain of HSP90 chaperone/DNA topoisomerase II/histidine kinase"/>
    <property type="match status" value="1"/>
</dbReference>
<comment type="subcellular location">
    <subcellularLocation>
        <location evidence="2">Cell membrane</location>
    </subcellularLocation>
</comment>
<dbReference type="InterPro" id="IPR004358">
    <property type="entry name" value="Sig_transdc_His_kin-like_C"/>
</dbReference>
<evidence type="ECO:0000313" key="14">
    <source>
        <dbReference type="EMBL" id="RZU66726.1"/>
    </source>
</evidence>
<evidence type="ECO:0000256" key="10">
    <source>
        <dbReference type="ARBA" id="ARBA00023136"/>
    </source>
</evidence>
<dbReference type="AlphaFoldDB" id="A0A4V2GB41"/>
<dbReference type="EC" id="2.7.13.3" evidence="3"/>
<dbReference type="PRINTS" id="PR00344">
    <property type="entry name" value="BCTRLSENSOR"/>
</dbReference>
<keyword evidence="9" id="KW-0902">Two-component regulatory system</keyword>
<keyword evidence="7 14" id="KW-0418">Kinase</keyword>
<dbReference type="InterPro" id="IPR036890">
    <property type="entry name" value="HATPase_C_sf"/>
</dbReference>
<feature type="transmembrane region" description="Helical" evidence="11">
    <location>
        <begin position="12"/>
        <end position="31"/>
    </location>
</feature>
<gene>
    <name evidence="14" type="ORF">EV379_3092</name>
</gene>
<dbReference type="Gene3D" id="6.10.340.10">
    <property type="match status" value="1"/>
</dbReference>
<reference evidence="14 15" key="1">
    <citation type="submission" date="2019-02" db="EMBL/GenBank/DDBJ databases">
        <title>Sequencing the genomes of 1000 actinobacteria strains.</title>
        <authorList>
            <person name="Klenk H.-P."/>
        </authorList>
    </citation>
    <scope>NUCLEOTIDE SEQUENCE [LARGE SCALE GENOMIC DNA]</scope>
    <source>
        <strain evidence="14 15">DSM 18319</strain>
    </source>
</reference>
<dbReference type="PANTHER" id="PTHR45436:SF5">
    <property type="entry name" value="SENSOR HISTIDINE KINASE TRCS"/>
    <property type="match status" value="1"/>
</dbReference>
<evidence type="ECO:0000256" key="7">
    <source>
        <dbReference type="ARBA" id="ARBA00022777"/>
    </source>
</evidence>
<dbReference type="InterPro" id="IPR003660">
    <property type="entry name" value="HAMP_dom"/>
</dbReference>
<evidence type="ECO:0000259" key="13">
    <source>
        <dbReference type="PROSITE" id="PS50885"/>
    </source>
</evidence>
<dbReference type="PANTHER" id="PTHR45436">
    <property type="entry name" value="SENSOR HISTIDINE KINASE YKOH"/>
    <property type="match status" value="1"/>
</dbReference>
<keyword evidence="4" id="KW-0597">Phosphoprotein</keyword>
<keyword evidence="6 11" id="KW-0812">Transmembrane</keyword>
<dbReference type="CDD" id="cd00075">
    <property type="entry name" value="HATPase"/>
    <property type="match status" value="1"/>
</dbReference>
<dbReference type="SUPFAM" id="SSF47384">
    <property type="entry name" value="Homodimeric domain of signal transducing histidine kinase"/>
    <property type="match status" value="1"/>
</dbReference>
<dbReference type="Proteomes" id="UP000291483">
    <property type="component" value="Unassembled WGS sequence"/>
</dbReference>
<dbReference type="OrthoDB" id="9786919at2"/>
<dbReference type="InterPro" id="IPR003594">
    <property type="entry name" value="HATPase_dom"/>
</dbReference>
<keyword evidence="8 11" id="KW-1133">Transmembrane helix</keyword>
<dbReference type="Pfam" id="PF00672">
    <property type="entry name" value="HAMP"/>
    <property type="match status" value="1"/>
</dbReference>
<sequence length="474" mass="49521">MMGGHLAIRTRIAGGSLIIAVLMSIVAGIILNSQIERIVREGTVAVLESESAPYVVALSTEPSEPFDSPGPTQHVAVVAPDGSTPLNTLPHSISARLPSLTQHPGATAVHVGTAEFIVLVTPVELNGETWHVVAASSDVQEVTVLGQMRMLLIVGLAVISLGVGVTAWLLTSASLAPVQQLRLSAQKLSAADSGELLPVGTANDEISHLAATLNELITRLRASASRERQLVADASHELRTPIAILTTQLQLAADTSAPVEQLVEDIEGARRNVARLSTLVTSLLELSSYEAASARGTSTAAELEGEAIDAVERAAFRAADSGIHVSFLGPSGSRQGAAEDSNAARFPIRAEDFGRVLDNLCSNSLQAMKASDAPLSPRLLEVRMLQSGEARDTVTFTVSDTGGGLAPDFEARAFERFSREDESRAHGGAGLGLAIVAAIVTNAGGEVELSNHFGTGVDVSITLRALRQDDSPSR</sequence>
<dbReference type="Pfam" id="PF02518">
    <property type="entry name" value="HATPase_c"/>
    <property type="match status" value="1"/>
</dbReference>
<keyword evidence="5" id="KW-0808">Transferase</keyword>
<evidence type="ECO:0000256" key="5">
    <source>
        <dbReference type="ARBA" id="ARBA00022679"/>
    </source>
</evidence>
<evidence type="ECO:0000256" key="9">
    <source>
        <dbReference type="ARBA" id="ARBA00023012"/>
    </source>
</evidence>
<dbReference type="InterPro" id="IPR050428">
    <property type="entry name" value="TCS_sensor_his_kinase"/>
</dbReference>
<dbReference type="InterPro" id="IPR036097">
    <property type="entry name" value="HisK_dim/P_sf"/>
</dbReference>
<dbReference type="InterPro" id="IPR005467">
    <property type="entry name" value="His_kinase_dom"/>
</dbReference>
<keyword evidence="15" id="KW-1185">Reference proteome</keyword>
<evidence type="ECO:0000256" key="1">
    <source>
        <dbReference type="ARBA" id="ARBA00000085"/>
    </source>
</evidence>
<dbReference type="CDD" id="cd00082">
    <property type="entry name" value="HisKA"/>
    <property type="match status" value="1"/>
</dbReference>
<evidence type="ECO:0000256" key="11">
    <source>
        <dbReference type="SAM" id="Phobius"/>
    </source>
</evidence>
<dbReference type="SMART" id="SM00304">
    <property type="entry name" value="HAMP"/>
    <property type="match status" value="1"/>
</dbReference>
<comment type="catalytic activity">
    <reaction evidence="1">
        <text>ATP + protein L-histidine = ADP + protein N-phospho-L-histidine.</text>
        <dbReference type="EC" id="2.7.13.3"/>
    </reaction>
</comment>